<protein>
    <recommendedName>
        <fullName evidence="7 8">Peptidyl-tRNA hydrolase</fullName>
        <shortName evidence="8">Pth</shortName>
        <ecNumber evidence="1 8">3.1.1.29</ecNumber>
    </recommendedName>
</protein>
<organism evidence="11 12">
    <name type="scientific">Actinomyces bouchesdurhonensis</name>
    <dbReference type="NCBI Taxonomy" id="1852361"/>
    <lineage>
        <taxon>Bacteria</taxon>
        <taxon>Bacillati</taxon>
        <taxon>Actinomycetota</taxon>
        <taxon>Actinomycetes</taxon>
        <taxon>Actinomycetales</taxon>
        <taxon>Actinomycetaceae</taxon>
        <taxon>Actinomyces</taxon>
    </lineage>
</organism>
<feature type="binding site" evidence="8">
    <location>
        <position position="76"/>
    </location>
    <ligand>
        <name>tRNA</name>
        <dbReference type="ChEBI" id="CHEBI:17843"/>
    </ligand>
</feature>
<evidence type="ECO:0000256" key="10">
    <source>
        <dbReference type="RuleBase" id="RU004320"/>
    </source>
</evidence>
<dbReference type="GO" id="GO:0005737">
    <property type="term" value="C:cytoplasm"/>
    <property type="evidence" value="ECO:0007669"/>
    <property type="project" value="UniProtKB-SubCell"/>
</dbReference>
<dbReference type="Pfam" id="PF01195">
    <property type="entry name" value="Pept_tRNA_hydro"/>
    <property type="match status" value="1"/>
</dbReference>
<proteinExistence type="inferred from homology"/>
<dbReference type="NCBIfam" id="TIGR00447">
    <property type="entry name" value="pth"/>
    <property type="match status" value="1"/>
</dbReference>
<evidence type="ECO:0000256" key="7">
    <source>
        <dbReference type="ARBA" id="ARBA00050038"/>
    </source>
</evidence>
<keyword evidence="4 8" id="KW-0694">RNA-binding</keyword>
<evidence type="ECO:0000313" key="12">
    <source>
        <dbReference type="Proteomes" id="UP000759246"/>
    </source>
</evidence>
<keyword evidence="8" id="KW-0963">Cytoplasm</keyword>
<reference evidence="11" key="1">
    <citation type="submission" date="2020-04" db="EMBL/GenBank/DDBJ databases">
        <title>Deep metagenomics examines the oral microbiome during advanced dental caries in children, revealing novel taxa and co-occurrences with host molecules.</title>
        <authorList>
            <person name="Baker J.L."/>
            <person name="Morton J.T."/>
            <person name="Dinis M."/>
            <person name="Alvarez R."/>
            <person name="Tran N.C."/>
            <person name="Knight R."/>
            <person name="Edlund A."/>
        </authorList>
    </citation>
    <scope>NUCLEOTIDE SEQUENCE</scope>
    <source>
        <strain evidence="11">JCVI_30_bin.13</strain>
    </source>
</reference>
<dbReference type="GO" id="GO:0000049">
    <property type="term" value="F:tRNA binding"/>
    <property type="evidence" value="ECO:0007669"/>
    <property type="project" value="UniProtKB-UniRule"/>
</dbReference>
<dbReference type="AlphaFoldDB" id="A0A929WVW5"/>
<gene>
    <name evidence="8" type="primary">pth</name>
    <name evidence="11" type="ORF">HXK09_06035</name>
</gene>
<feature type="binding site" evidence="8">
    <location>
        <position position="78"/>
    </location>
    <ligand>
        <name>tRNA</name>
        <dbReference type="ChEBI" id="CHEBI:17843"/>
    </ligand>
</feature>
<feature type="binding site" evidence="8">
    <location>
        <position position="124"/>
    </location>
    <ligand>
        <name>tRNA</name>
        <dbReference type="ChEBI" id="CHEBI:17843"/>
    </ligand>
</feature>
<dbReference type="EC" id="3.1.1.29" evidence="1 8"/>
<dbReference type="PANTHER" id="PTHR17224:SF1">
    <property type="entry name" value="PEPTIDYL-TRNA HYDROLASE"/>
    <property type="match status" value="1"/>
</dbReference>
<dbReference type="GO" id="GO:0004045">
    <property type="term" value="F:peptidyl-tRNA hydrolase activity"/>
    <property type="evidence" value="ECO:0007669"/>
    <property type="project" value="UniProtKB-UniRule"/>
</dbReference>
<evidence type="ECO:0000256" key="3">
    <source>
        <dbReference type="ARBA" id="ARBA00022801"/>
    </source>
</evidence>
<feature type="binding site" evidence="8">
    <location>
        <position position="19"/>
    </location>
    <ligand>
        <name>tRNA</name>
        <dbReference type="ChEBI" id="CHEBI:17843"/>
    </ligand>
</feature>
<evidence type="ECO:0000313" key="11">
    <source>
        <dbReference type="EMBL" id="MBF0966702.1"/>
    </source>
</evidence>
<feature type="site" description="Stabilizes the basic form of H active site to accept a proton" evidence="8">
    <location>
        <position position="103"/>
    </location>
</feature>
<feature type="active site" description="Proton acceptor" evidence="8">
    <location>
        <position position="24"/>
    </location>
</feature>
<evidence type="ECO:0000256" key="8">
    <source>
        <dbReference type="HAMAP-Rule" id="MF_00083"/>
    </source>
</evidence>
<dbReference type="GO" id="GO:0072344">
    <property type="term" value="P:rescue of stalled ribosome"/>
    <property type="evidence" value="ECO:0007669"/>
    <property type="project" value="UniProtKB-UniRule"/>
</dbReference>
<dbReference type="CDD" id="cd00462">
    <property type="entry name" value="PTH"/>
    <property type="match status" value="1"/>
</dbReference>
<dbReference type="PANTHER" id="PTHR17224">
    <property type="entry name" value="PEPTIDYL-TRNA HYDROLASE"/>
    <property type="match status" value="1"/>
</dbReference>
<comment type="similarity">
    <text evidence="5 8 10">Belongs to the PTH family.</text>
</comment>
<keyword evidence="2 8" id="KW-0820">tRNA-binding</keyword>
<comment type="catalytic activity">
    <reaction evidence="6 8 9">
        <text>an N-acyl-L-alpha-aminoacyl-tRNA + H2O = an N-acyl-L-amino acid + a tRNA + H(+)</text>
        <dbReference type="Rhea" id="RHEA:54448"/>
        <dbReference type="Rhea" id="RHEA-COMP:10123"/>
        <dbReference type="Rhea" id="RHEA-COMP:13883"/>
        <dbReference type="ChEBI" id="CHEBI:15377"/>
        <dbReference type="ChEBI" id="CHEBI:15378"/>
        <dbReference type="ChEBI" id="CHEBI:59874"/>
        <dbReference type="ChEBI" id="CHEBI:78442"/>
        <dbReference type="ChEBI" id="CHEBI:138191"/>
        <dbReference type="EC" id="3.1.1.29"/>
    </reaction>
</comment>
<name>A0A929WVW5_9ACTO</name>
<dbReference type="PROSITE" id="PS01196">
    <property type="entry name" value="PEPT_TRNA_HYDROL_2"/>
    <property type="match status" value="1"/>
</dbReference>
<dbReference type="Gene3D" id="3.40.50.1470">
    <property type="entry name" value="Peptidyl-tRNA hydrolase"/>
    <property type="match status" value="1"/>
</dbReference>
<dbReference type="InterPro" id="IPR036416">
    <property type="entry name" value="Pept_tRNA_hydro_sf"/>
</dbReference>
<comment type="function">
    <text evidence="8">Catalyzes the release of premature peptidyl moieties from peptidyl-tRNA molecules trapped in stalled 50S ribosomal subunits, and thus maintains levels of free tRNAs and 50S ribosomes.</text>
</comment>
<feature type="site" description="Discriminates between blocked and unblocked aminoacyl-tRNA" evidence="8">
    <location>
        <position position="14"/>
    </location>
</feature>
<sequence>MTTDGPWLIVGLGNPGAQYASTRHNVGHRTLDVLASRGGATLTSHRSRTHTADVRLGVGPGGVPGPRVILARSDSYMNTSGGPISALASFLKVPPERILVIHDDMDLPAHTLRLKVGGGEGGHNGLKSLTQHLGTRDYARLRIGVGRPPGRMDPADYVLAPLPAKERPDWDVTFEQAADVVEDIVAKGFAPTQMVLHTGS</sequence>
<evidence type="ECO:0000256" key="1">
    <source>
        <dbReference type="ARBA" id="ARBA00013260"/>
    </source>
</evidence>
<comment type="subcellular location">
    <subcellularLocation>
        <location evidence="8">Cytoplasm</location>
    </subcellularLocation>
</comment>
<dbReference type="EMBL" id="JABZGF010000178">
    <property type="protein sequence ID" value="MBF0966702.1"/>
    <property type="molecule type" value="Genomic_DNA"/>
</dbReference>
<comment type="subunit">
    <text evidence="8">Monomer.</text>
</comment>
<dbReference type="InterPro" id="IPR018171">
    <property type="entry name" value="Pept_tRNA_hydro_CS"/>
</dbReference>
<keyword evidence="3 8" id="KW-0378">Hydrolase</keyword>
<evidence type="ECO:0000256" key="5">
    <source>
        <dbReference type="ARBA" id="ARBA00038063"/>
    </source>
</evidence>
<evidence type="ECO:0000256" key="9">
    <source>
        <dbReference type="RuleBase" id="RU000673"/>
    </source>
</evidence>
<dbReference type="FunFam" id="3.40.50.1470:FF:000001">
    <property type="entry name" value="Peptidyl-tRNA hydrolase"/>
    <property type="match status" value="1"/>
</dbReference>
<evidence type="ECO:0000256" key="4">
    <source>
        <dbReference type="ARBA" id="ARBA00022884"/>
    </source>
</evidence>
<evidence type="ECO:0000256" key="2">
    <source>
        <dbReference type="ARBA" id="ARBA00022555"/>
    </source>
</evidence>
<dbReference type="HAMAP" id="MF_00083">
    <property type="entry name" value="Pept_tRNA_hydro_bact"/>
    <property type="match status" value="1"/>
</dbReference>
<evidence type="ECO:0000256" key="6">
    <source>
        <dbReference type="ARBA" id="ARBA00048707"/>
    </source>
</evidence>
<comment type="function">
    <text evidence="8">Hydrolyzes ribosome-free peptidyl-tRNAs (with 1 or more amino acids incorporated), which drop off the ribosome during protein synthesis, or as a result of ribosome stalling.</text>
</comment>
<dbReference type="PROSITE" id="PS01195">
    <property type="entry name" value="PEPT_TRNA_HYDROL_1"/>
    <property type="match status" value="1"/>
</dbReference>
<accession>A0A929WVW5</accession>
<comment type="caution">
    <text evidence="11">The sequence shown here is derived from an EMBL/GenBank/DDBJ whole genome shotgun (WGS) entry which is preliminary data.</text>
</comment>
<dbReference type="Proteomes" id="UP000759246">
    <property type="component" value="Unassembled WGS sequence"/>
</dbReference>
<dbReference type="SUPFAM" id="SSF53178">
    <property type="entry name" value="Peptidyl-tRNA hydrolase-like"/>
    <property type="match status" value="1"/>
</dbReference>
<dbReference type="GO" id="GO:0006515">
    <property type="term" value="P:protein quality control for misfolded or incompletely synthesized proteins"/>
    <property type="evidence" value="ECO:0007669"/>
    <property type="project" value="UniProtKB-UniRule"/>
</dbReference>
<dbReference type="InterPro" id="IPR001328">
    <property type="entry name" value="Pept_tRNA_hydro"/>
</dbReference>